<evidence type="ECO:0000256" key="5">
    <source>
        <dbReference type="ARBA" id="ARBA00023136"/>
    </source>
</evidence>
<keyword evidence="2 7" id="KW-0808">Transferase</keyword>
<comment type="domain">
    <text evidence="7">The DHHC domain is required for palmitoyltransferase activity.</text>
</comment>
<dbReference type="Pfam" id="PF01529">
    <property type="entry name" value="DHHC"/>
    <property type="match status" value="1"/>
</dbReference>
<reference evidence="10" key="1">
    <citation type="submission" date="2021-01" db="EMBL/GenBank/DDBJ databases">
        <authorList>
            <person name="Corre E."/>
            <person name="Pelletier E."/>
            <person name="Niang G."/>
            <person name="Scheremetjew M."/>
            <person name="Finn R."/>
            <person name="Kale V."/>
            <person name="Holt S."/>
            <person name="Cochrane G."/>
            <person name="Meng A."/>
            <person name="Brown T."/>
            <person name="Cohen L."/>
        </authorList>
    </citation>
    <scope>NUCLEOTIDE SEQUENCE</scope>
    <source>
        <strain evidence="10">CCMP622</strain>
    </source>
</reference>
<protein>
    <recommendedName>
        <fullName evidence="7">Palmitoyltransferase</fullName>
        <ecNumber evidence="7">2.3.1.225</ecNumber>
    </recommendedName>
</protein>
<comment type="catalytic activity">
    <reaction evidence="7">
        <text>L-cysteinyl-[protein] + hexadecanoyl-CoA = S-hexadecanoyl-L-cysteinyl-[protein] + CoA</text>
        <dbReference type="Rhea" id="RHEA:36683"/>
        <dbReference type="Rhea" id="RHEA-COMP:10131"/>
        <dbReference type="Rhea" id="RHEA-COMP:11032"/>
        <dbReference type="ChEBI" id="CHEBI:29950"/>
        <dbReference type="ChEBI" id="CHEBI:57287"/>
        <dbReference type="ChEBI" id="CHEBI:57379"/>
        <dbReference type="ChEBI" id="CHEBI:74151"/>
        <dbReference type="EC" id="2.3.1.225"/>
    </reaction>
</comment>
<sequence length="436" mass="49168">MEALRKAYGSVRGFRLLHWGPILTLCLIAFISYSTVVNVVIDGKGRVPGPIELGWYFFSVAMLTLSYLKASFGGPGHAPVGWAPACQADREKLQFCKRCKGFKPPRAHHCSVCNKCSLKMDHHCPWINNCVGHHNHKDFFLFLSYVLVACTHSCILLGPYTLRGAWHVFPRMHRYPAHLVLRLYQMLMAMVLAMSLVVSIGCLWAQQAQSIVENATGIEQWILRKATARDREKPFVYPYDLGMLRNLKMVLGPFHLWSCPMRTPAKAEASDGIHYPLRKGCGPYDLTEEQLQQKKLKKDRSYHVTVKRDFNTTCFNSPNILPYMCWTYGCGATFACPDCEEGRLSVAVGERILVTRVRKHWLYARRQHSEGDARWNERGWVPRGAVNDPLQAEEDDAKQPPPTKEKKAAAAAAAAAAAGGDNKKQRSRNGNHSKVE</sequence>
<dbReference type="InterPro" id="IPR001594">
    <property type="entry name" value="Palmitoyltrfase_DHHC"/>
</dbReference>
<keyword evidence="4 7" id="KW-1133">Transmembrane helix</keyword>
<feature type="transmembrane region" description="Helical" evidence="7">
    <location>
        <begin position="53"/>
        <end position="72"/>
    </location>
</feature>
<evidence type="ECO:0000256" key="7">
    <source>
        <dbReference type="RuleBase" id="RU079119"/>
    </source>
</evidence>
<name>A0A7S2TN34_9EUKA</name>
<feature type="compositionally biased region" description="Basic residues" evidence="8">
    <location>
        <begin position="425"/>
        <end position="436"/>
    </location>
</feature>
<dbReference type="AlphaFoldDB" id="A0A7S2TN34"/>
<dbReference type="EC" id="2.3.1.225" evidence="7"/>
<dbReference type="InterPro" id="IPR039859">
    <property type="entry name" value="PFA4/ZDH16/20/ERF2-like"/>
</dbReference>
<dbReference type="SUPFAM" id="SSF50044">
    <property type="entry name" value="SH3-domain"/>
    <property type="match status" value="1"/>
</dbReference>
<keyword evidence="3 7" id="KW-0812">Transmembrane</keyword>
<keyword evidence="6 7" id="KW-0012">Acyltransferase</keyword>
<evidence type="ECO:0000256" key="1">
    <source>
        <dbReference type="ARBA" id="ARBA00004141"/>
    </source>
</evidence>
<feature type="domain" description="Palmitoyltransferase DHHC" evidence="9">
    <location>
        <begin position="91"/>
        <end position="221"/>
    </location>
</feature>
<comment type="subcellular location">
    <subcellularLocation>
        <location evidence="1">Membrane</location>
        <topology evidence="1">Multi-pass membrane protein</topology>
    </subcellularLocation>
</comment>
<evidence type="ECO:0000256" key="2">
    <source>
        <dbReference type="ARBA" id="ARBA00022679"/>
    </source>
</evidence>
<evidence type="ECO:0000256" key="4">
    <source>
        <dbReference type="ARBA" id="ARBA00022989"/>
    </source>
</evidence>
<organism evidence="10">
    <name type="scientific">Lotharella oceanica</name>
    <dbReference type="NCBI Taxonomy" id="641309"/>
    <lineage>
        <taxon>Eukaryota</taxon>
        <taxon>Sar</taxon>
        <taxon>Rhizaria</taxon>
        <taxon>Cercozoa</taxon>
        <taxon>Chlorarachniophyceae</taxon>
        <taxon>Lotharella</taxon>
    </lineage>
</organism>
<dbReference type="EMBL" id="HBHP01011230">
    <property type="protein sequence ID" value="CAD9757957.1"/>
    <property type="molecule type" value="Transcribed_RNA"/>
</dbReference>
<feature type="transmembrane region" description="Helical" evidence="7">
    <location>
        <begin position="20"/>
        <end position="41"/>
    </location>
</feature>
<dbReference type="PROSITE" id="PS50216">
    <property type="entry name" value="DHHC"/>
    <property type="match status" value="1"/>
</dbReference>
<dbReference type="InterPro" id="IPR036028">
    <property type="entry name" value="SH3-like_dom_sf"/>
</dbReference>
<feature type="transmembrane region" description="Helical" evidence="7">
    <location>
        <begin position="139"/>
        <end position="162"/>
    </location>
</feature>
<proteinExistence type="inferred from homology"/>
<gene>
    <name evidence="10" type="ORF">LSP00402_LOCUS6945</name>
</gene>
<feature type="region of interest" description="Disordered" evidence="8">
    <location>
        <begin position="380"/>
        <end position="436"/>
    </location>
</feature>
<accession>A0A7S2TN34</accession>
<evidence type="ECO:0000259" key="9">
    <source>
        <dbReference type="Pfam" id="PF01529"/>
    </source>
</evidence>
<evidence type="ECO:0000256" key="3">
    <source>
        <dbReference type="ARBA" id="ARBA00022692"/>
    </source>
</evidence>
<dbReference type="PANTHER" id="PTHR12246">
    <property type="entry name" value="PALMITOYLTRANSFERASE ZDHHC16"/>
    <property type="match status" value="1"/>
</dbReference>
<evidence type="ECO:0000256" key="8">
    <source>
        <dbReference type="SAM" id="MobiDB-lite"/>
    </source>
</evidence>
<feature type="transmembrane region" description="Helical" evidence="7">
    <location>
        <begin position="183"/>
        <end position="206"/>
    </location>
</feature>
<evidence type="ECO:0000256" key="6">
    <source>
        <dbReference type="ARBA" id="ARBA00023315"/>
    </source>
</evidence>
<dbReference type="GO" id="GO:0016020">
    <property type="term" value="C:membrane"/>
    <property type="evidence" value="ECO:0007669"/>
    <property type="project" value="UniProtKB-SubCell"/>
</dbReference>
<evidence type="ECO:0000313" key="10">
    <source>
        <dbReference type="EMBL" id="CAD9757957.1"/>
    </source>
</evidence>
<keyword evidence="5 7" id="KW-0472">Membrane</keyword>
<feature type="compositionally biased region" description="Low complexity" evidence="8">
    <location>
        <begin position="409"/>
        <end position="418"/>
    </location>
</feature>
<comment type="similarity">
    <text evidence="7">Belongs to the DHHC palmitoyltransferase family.</text>
</comment>
<dbReference type="GO" id="GO:0019706">
    <property type="term" value="F:protein-cysteine S-palmitoyltransferase activity"/>
    <property type="evidence" value="ECO:0007669"/>
    <property type="project" value="UniProtKB-EC"/>
</dbReference>